<feature type="signal peptide" evidence="1">
    <location>
        <begin position="1"/>
        <end position="22"/>
    </location>
</feature>
<dbReference type="OrthoDB" id="98874at2"/>
<dbReference type="Proteomes" id="UP000199580">
    <property type="component" value="Unassembled WGS sequence"/>
</dbReference>
<dbReference type="Gene3D" id="2.60.40.3140">
    <property type="match status" value="1"/>
</dbReference>
<evidence type="ECO:0000313" key="5">
    <source>
        <dbReference type="Proteomes" id="UP000199580"/>
    </source>
</evidence>
<keyword evidence="1" id="KW-0732">Signal</keyword>
<reference evidence="4 5" key="1">
    <citation type="submission" date="2016-10" db="EMBL/GenBank/DDBJ databases">
        <authorList>
            <person name="de Groot N.N."/>
        </authorList>
    </citation>
    <scope>NUCLEOTIDE SEQUENCE [LARGE SCALE GENOMIC DNA]</scope>
    <source>
        <strain evidence="4 5">CGMCC 1.10076</strain>
    </source>
</reference>
<dbReference type="Pfam" id="PF12969">
    <property type="entry name" value="DUF3857"/>
    <property type="match status" value="1"/>
</dbReference>
<proteinExistence type="predicted"/>
<dbReference type="EMBL" id="FNEZ01000005">
    <property type="protein sequence ID" value="SDK33859.1"/>
    <property type="molecule type" value="Genomic_DNA"/>
</dbReference>
<accession>A0A1G9B2R7</accession>
<dbReference type="STRING" id="1128970.SAMN04487935_3169"/>
<dbReference type="AlphaFoldDB" id="A0A1G9B2R7"/>
<feature type="domain" description="DUF3857" evidence="3">
    <location>
        <begin position="70"/>
        <end position="202"/>
    </location>
</feature>
<sequence length="671" mass="77091">MNQKQLIFISFLMFAFSTMANAQKMELGKVTLAELEEKSHPKDPSAPAAILFKKGISKFDYTQSDGFTMITTVKTKIKIYKKEGFDWANQKVWYRLQSNVKENVFFSDAVTYNLVDGKIVKTKLKNEGEFDEKLTRYIGEKKITMPAVKEGSIIEFEYEIKSPVIGKIRDWDFQATIPVNYSEFKTFIPEYFIYRVNQKGYLFPKASVEKLERSIMYTYREQAKPGDITIGGGSQENLKFSETKTTYIAENLPALRDENFVNNIENYMATISHELSMVKYPNVPLKNYSTDWESVTKTIYDNDDFGIELNKTGYFENALKTLTEGLKTQPEIVAAILNYVKTNVKWDNYYGYSCNDGVKNAYKTKTGNVAEINLMLVAMLRYAGINANPVLISTRSNGISFFPNRTAFNYVIAAIENPNGVTLLDATEKFSQPDILPLRDLNWIGRLIRKDGTSKEIELIPKKPSKEIIFMNGTINPEGFVTGKIRKQYTDYEALQFRQQYVSVNQEIYQENQESKHHIEISEYQRDNDQDIAKPVVENFSFKSTNEVENINGKIYISPMLFLRMKENPFKQEVREYPVDFGYPTQSKYNLTLEIPDGYKIQTLPAAANIITADEFGAFKYIIGSTGNKIQITITSDINTAILPADYYAVLKDYFQKMYDKENEKIVLIKA</sequence>
<dbReference type="SUPFAM" id="SSF54001">
    <property type="entry name" value="Cysteine proteinases"/>
    <property type="match status" value="1"/>
</dbReference>
<dbReference type="Pfam" id="PF01841">
    <property type="entry name" value="Transglut_core"/>
    <property type="match status" value="1"/>
</dbReference>
<keyword evidence="5" id="KW-1185">Reference proteome</keyword>
<name>A0A1G9B2R7_9FLAO</name>
<dbReference type="InterPro" id="IPR038765">
    <property type="entry name" value="Papain-like_cys_pep_sf"/>
</dbReference>
<evidence type="ECO:0000313" key="4">
    <source>
        <dbReference type="EMBL" id="SDK33859.1"/>
    </source>
</evidence>
<dbReference type="InterPro" id="IPR024618">
    <property type="entry name" value="DUF3857"/>
</dbReference>
<dbReference type="InterPro" id="IPR002931">
    <property type="entry name" value="Transglutaminase-like"/>
</dbReference>
<evidence type="ECO:0000259" key="3">
    <source>
        <dbReference type="Pfam" id="PF12969"/>
    </source>
</evidence>
<evidence type="ECO:0000259" key="2">
    <source>
        <dbReference type="Pfam" id="PF01841"/>
    </source>
</evidence>
<gene>
    <name evidence="4" type="ORF">SAMN04487935_3169</name>
</gene>
<organism evidence="4 5">
    <name type="scientific">Flavobacterium noncentrifugens</name>
    <dbReference type="NCBI Taxonomy" id="1128970"/>
    <lineage>
        <taxon>Bacteria</taxon>
        <taxon>Pseudomonadati</taxon>
        <taxon>Bacteroidota</taxon>
        <taxon>Flavobacteriia</taxon>
        <taxon>Flavobacteriales</taxon>
        <taxon>Flavobacteriaceae</taxon>
        <taxon>Flavobacterium</taxon>
    </lineage>
</organism>
<dbReference type="RefSeq" id="WP_091397663.1">
    <property type="nucleotide sequence ID" value="NZ_BKAI01000007.1"/>
</dbReference>
<feature type="chain" id="PRO_5011741684" evidence="1">
    <location>
        <begin position="23"/>
        <end position="671"/>
    </location>
</feature>
<feature type="domain" description="Transglutaminase-like" evidence="2">
    <location>
        <begin position="320"/>
        <end position="393"/>
    </location>
</feature>
<protein>
    <submittedName>
        <fullName evidence="4">Transglutaminase-like superfamily protein</fullName>
    </submittedName>
</protein>
<dbReference type="Gene3D" id="2.60.120.1130">
    <property type="match status" value="1"/>
</dbReference>
<dbReference type="Gene3D" id="3.10.620.30">
    <property type="match status" value="1"/>
</dbReference>
<evidence type="ECO:0000256" key="1">
    <source>
        <dbReference type="SAM" id="SignalP"/>
    </source>
</evidence>